<gene>
    <name evidence="2" type="ORF">AYO21_04448</name>
</gene>
<reference evidence="2 3" key="1">
    <citation type="submission" date="2016-03" db="EMBL/GenBank/DDBJ databases">
        <title>Draft genome sequence of the Fonsecaea monophora CBS 269.37.</title>
        <authorList>
            <person name="Bombassaro A."/>
            <person name="Vinicius W.A."/>
            <person name="De Hoog S."/>
            <person name="Sun J."/>
            <person name="Souza E.M."/>
            <person name="Raittz R.T."/>
            <person name="Costa F."/>
            <person name="Leao A.C."/>
            <person name="Tadra-Sfeir M.Z."/>
            <person name="Baura V."/>
            <person name="Balsanelli E."/>
            <person name="Pedrosa F.O."/>
            <person name="Moreno L.F."/>
            <person name="Steffens M.B."/>
            <person name="Xi L."/>
            <person name="Bocca A.L."/>
            <person name="Felipe M.S."/>
            <person name="Teixeira M."/>
            <person name="Telles Filho F.Q."/>
            <person name="Azevedo C.M."/>
            <person name="Gomes R."/>
            <person name="Vicente V.A."/>
        </authorList>
    </citation>
    <scope>NUCLEOTIDE SEQUENCE [LARGE SCALE GENOMIC DNA]</scope>
    <source>
        <strain evidence="2 3">CBS 269.37</strain>
    </source>
</reference>
<dbReference type="GeneID" id="34599618"/>
<proteinExistence type="predicted"/>
<accession>A0A177FAQ1</accession>
<dbReference type="Proteomes" id="UP000077002">
    <property type="component" value="Unassembled WGS sequence"/>
</dbReference>
<dbReference type="EMBL" id="LVKK01000025">
    <property type="protein sequence ID" value="OAG41285.1"/>
    <property type="molecule type" value="Genomic_DNA"/>
</dbReference>
<dbReference type="RefSeq" id="XP_022513237.1">
    <property type="nucleotide sequence ID" value="XM_022654421.1"/>
</dbReference>
<keyword evidence="3" id="KW-1185">Reference proteome</keyword>
<comment type="caution">
    <text evidence="2">The sequence shown here is derived from an EMBL/GenBank/DDBJ whole genome shotgun (WGS) entry which is preliminary data.</text>
</comment>
<evidence type="ECO:0000256" key="1">
    <source>
        <dbReference type="SAM" id="MobiDB-lite"/>
    </source>
</evidence>
<protein>
    <submittedName>
        <fullName evidence="2">Uncharacterized protein</fullName>
    </submittedName>
</protein>
<feature type="compositionally biased region" description="Low complexity" evidence="1">
    <location>
        <begin position="22"/>
        <end position="39"/>
    </location>
</feature>
<organism evidence="2 3">
    <name type="scientific">Fonsecaea monophora</name>
    <dbReference type="NCBI Taxonomy" id="254056"/>
    <lineage>
        <taxon>Eukaryota</taxon>
        <taxon>Fungi</taxon>
        <taxon>Dikarya</taxon>
        <taxon>Ascomycota</taxon>
        <taxon>Pezizomycotina</taxon>
        <taxon>Eurotiomycetes</taxon>
        <taxon>Chaetothyriomycetidae</taxon>
        <taxon>Chaetothyriales</taxon>
        <taxon>Herpotrichiellaceae</taxon>
        <taxon>Fonsecaea</taxon>
    </lineage>
</organism>
<evidence type="ECO:0000313" key="2">
    <source>
        <dbReference type="EMBL" id="OAG41285.1"/>
    </source>
</evidence>
<name>A0A177FAQ1_9EURO</name>
<dbReference type="OrthoDB" id="5415523at2759"/>
<feature type="region of interest" description="Disordered" evidence="1">
    <location>
        <begin position="1"/>
        <end position="63"/>
    </location>
</feature>
<dbReference type="AlphaFoldDB" id="A0A177FAQ1"/>
<evidence type="ECO:0000313" key="3">
    <source>
        <dbReference type="Proteomes" id="UP000077002"/>
    </source>
</evidence>
<sequence length="114" mass="12420">MPLPTASGSSSSSSKSHRDSRSTTTTGHKTSTLSSSSFPPRTPTIQALQAQPPKRPAKWTPRHDAFIREQARNGEDAESIRILFEVEYPGVSVSKAWVVERIKVTAASASVRTR</sequence>